<evidence type="ECO:0000313" key="2">
    <source>
        <dbReference type="Proteomes" id="UP000807469"/>
    </source>
</evidence>
<evidence type="ECO:0000313" key="1">
    <source>
        <dbReference type="EMBL" id="KAF9473554.1"/>
    </source>
</evidence>
<keyword evidence="2" id="KW-1185">Reference proteome</keyword>
<comment type="caution">
    <text evidence="1">The sequence shown here is derived from an EMBL/GenBank/DDBJ whole genome shotgun (WGS) entry which is preliminary data.</text>
</comment>
<dbReference type="AlphaFoldDB" id="A0A9P5YQE5"/>
<dbReference type="Proteomes" id="UP000807469">
    <property type="component" value="Unassembled WGS sequence"/>
</dbReference>
<dbReference type="EMBL" id="MU155433">
    <property type="protein sequence ID" value="KAF9473554.1"/>
    <property type="molecule type" value="Genomic_DNA"/>
</dbReference>
<reference evidence="1" key="1">
    <citation type="submission" date="2020-11" db="EMBL/GenBank/DDBJ databases">
        <authorList>
            <consortium name="DOE Joint Genome Institute"/>
            <person name="Ahrendt S."/>
            <person name="Riley R."/>
            <person name="Andreopoulos W."/>
            <person name="Labutti K."/>
            <person name="Pangilinan J."/>
            <person name="Ruiz-Duenas F.J."/>
            <person name="Barrasa J.M."/>
            <person name="Sanchez-Garcia M."/>
            <person name="Camarero S."/>
            <person name="Miyauchi S."/>
            <person name="Serrano A."/>
            <person name="Linde D."/>
            <person name="Babiker R."/>
            <person name="Drula E."/>
            <person name="Ayuso-Fernandez I."/>
            <person name="Pacheco R."/>
            <person name="Padilla G."/>
            <person name="Ferreira P."/>
            <person name="Barriuso J."/>
            <person name="Kellner H."/>
            <person name="Castanera R."/>
            <person name="Alfaro M."/>
            <person name="Ramirez L."/>
            <person name="Pisabarro A.G."/>
            <person name="Kuo A."/>
            <person name="Tritt A."/>
            <person name="Lipzen A."/>
            <person name="He G."/>
            <person name="Yan M."/>
            <person name="Ng V."/>
            <person name="Cullen D."/>
            <person name="Martin F."/>
            <person name="Rosso M.-N."/>
            <person name="Henrissat B."/>
            <person name="Hibbett D."/>
            <person name="Martinez A.T."/>
            <person name="Grigoriev I.V."/>
        </authorList>
    </citation>
    <scope>NUCLEOTIDE SEQUENCE</scope>
    <source>
        <strain evidence="1">CIRM-BRFM 674</strain>
    </source>
</reference>
<protein>
    <submittedName>
        <fullName evidence="1">Uncharacterized protein</fullName>
    </submittedName>
</protein>
<dbReference type="OrthoDB" id="3270451at2759"/>
<organism evidence="1 2">
    <name type="scientific">Pholiota conissans</name>
    <dbReference type="NCBI Taxonomy" id="109636"/>
    <lineage>
        <taxon>Eukaryota</taxon>
        <taxon>Fungi</taxon>
        <taxon>Dikarya</taxon>
        <taxon>Basidiomycota</taxon>
        <taxon>Agaricomycotina</taxon>
        <taxon>Agaricomycetes</taxon>
        <taxon>Agaricomycetidae</taxon>
        <taxon>Agaricales</taxon>
        <taxon>Agaricineae</taxon>
        <taxon>Strophariaceae</taxon>
        <taxon>Pholiota</taxon>
    </lineage>
</organism>
<accession>A0A9P5YQE5</accession>
<proteinExistence type="predicted"/>
<name>A0A9P5YQE5_9AGAR</name>
<gene>
    <name evidence="1" type="ORF">BDN70DRAFT_785722</name>
</gene>
<feature type="non-terminal residue" evidence="1">
    <location>
        <position position="200"/>
    </location>
</feature>
<sequence length="200" mass="22416">MRPNTLHAVLTAMDSVCGGGHFYATSTMLDTFVGLVHTFICDLYITNISHPPSRFILTQMINFYHAGLLRENMELDDPARPHAFHLEEPAAVADLLLICALGTLINVLSFETYTAPGLRREAKMDKSQAQLWNEHDVNGISEDDRKLYCLARGQSFEIVAWLDANFSTGPTNVPVQSLFSQALLHICKTVCNYKWLADKK</sequence>